<proteinExistence type="predicted"/>
<evidence type="ECO:0000313" key="1">
    <source>
        <dbReference type="EMBL" id="WZB89313.1"/>
    </source>
</evidence>
<gene>
    <name evidence="1" type="ORF">WJM97_06420</name>
</gene>
<sequence length="51" mass="5728">MPIYNILTSPSTHLLAREGGWGVRLGRFSMLEKCDRTSSYLHQTAIAIHPT</sequence>
<protein>
    <submittedName>
        <fullName evidence="1">Uncharacterized protein</fullName>
    </submittedName>
</protein>
<accession>A0ABZ2UV98</accession>
<dbReference type="EMBL" id="CP150886">
    <property type="protein sequence ID" value="WZB89313.1"/>
    <property type="molecule type" value="Genomic_DNA"/>
</dbReference>
<name>A0ABZ2UV98_9CYAN</name>
<evidence type="ECO:0000313" key="2">
    <source>
        <dbReference type="Proteomes" id="UP001483337"/>
    </source>
</evidence>
<keyword evidence="2" id="KW-1185">Reference proteome</keyword>
<dbReference type="Proteomes" id="UP001483337">
    <property type="component" value="Chromosome"/>
</dbReference>
<dbReference type="RefSeq" id="WP_353932215.1">
    <property type="nucleotide sequence ID" value="NZ_CP150886.1"/>
</dbReference>
<reference evidence="1 2" key="1">
    <citation type="submission" date="2024-04" db="EMBL/GenBank/DDBJ databases">
        <title>Okeanomitos corallinicola gen. &amp; sp. nov. (Nostocales, Cyanobacteria), a new toxic marine heterocyst-forming cyanobacterium from a coral reef.</title>
        <authorList>
            <person name="Li H."/>
            <person name="Li R."/>
            <person name="Kang J."/>
            <person name="Hii K.S."/>
            <person name="Mohamed H.F."/>
            <person name="Xu X."/>
            <person name="Luo Z."/>
        </authorList>
    </citation>
    <scope>NUCLEOTIDE SEQUENCE [LARGE SCALE GENOMIC DNA]</scope>
    <source>
        <strain evidence="1 2">TIOX110</strain>
    </source>
</reference>
<organism evidence="1 2">
    <name type="scientific">Okeanomitos corallinicola TIOX110</name>
    <dbReference type="NCBI Taxonomy" id="3133117"/>
    <lineage>
        <taxon>Bacteria</taxon>
        <taxon>Bacillati</taxon>
        <taxon>Cyanobacteriota</taxon>
        <taxon>Cyanophyceae</taxon>
        <taxon>Nostocales</taxon>
        <taxon>Aphanizomenonaceae</taxon>
        <taxon>Okeanomitos</taxon>
    </lineage>
</organism>